<name>A0A6A6TYD3_9PEZI</name>
<evidence type="ECO:0000256" key="1">
    <source>
        <dbReference type="SAM" id="MobiDB-lite"/>
    </source>
</evidence>
<dbReference type="OrthoDB" id="2342176at2759"/>
<dbReference type="Gene3D" id="2.70.50.70">
    <property type="match status" value="1"/>
</dbReference>
<dbReference type="EMBL" id="MU004244">
    <property type="protein sequence ID" value="KAF2663674.1"/>
    <property type="molecule type" value="Genomic_DNA"/>
</dbReference>
<keyword evidence="3" id="KW-1185">Reference proteome</keyword>
<dbReference type="Proteomes" id="UP000799302">
    <property type="component" value="Unassembled WGS sequence"/>
</dbReference>
<sequence>MGRWPEPASASPERNSSSRRVTQLSLYRVRLLMTLPRLCAVAITYAVEGSPEFKDPTQWKKIYHIPDCFMVNAPPNNFPIPLAGPSGIGKPPLGLAGHHDAPWAHCAMSDSKVAGCIRSYNIPMHGAMKNGNAIFSWVWKNAVTSTNETYMNCAPMTITGAKNDGTWDKLPNLKQALSIFGGNDAEPVPNQPASPAPSPVPTDAANAAKGMPADLYWLGSSNSPAAITSNPVKRRNDGPATGSAIPTVPTAVVAPTSPAAPAAPTSSVAIPAFKRNARPSIGWWTPW</sequence>
<feature type="region of interest" description="Disordered" evidence="1">
    <location>
        <begin position="227"/>
        <end position="247"/>
    </location>
</feature>
<evidence type="ECO:0000313" key="2">
    <source>
        <dbReference type="EMBL" id="KAF2663674.1"/>
    </source>
</evidence>
<reference evidence="2" key="1">
    <citation type="journal article" date="2020" name="Stud. Mycol.">
        <title>101 Dothideomycetes genomes: a test case for predicting lifestyles and emergence of pathogens.</title>
        <authorList>
            <person name="Haridas S."/>
            <person name="Albert R."/>
            <person name="Binder M."/>
            <person name="Bloem J."/>
            <person name="Labutti K."/>
            <person name="Salamov A."/>
            <person name="Andreopoulos B."/>
            <person name="Baker S."/>
            <person name="Barry K."/>
            <person name="Bills G."/>
            <person name="Bluhm B."/>
            <person name="Cannon C."/>
            <person name="Castanera R."/>
            <person name="Culley D."/>
            <person name="Daum C."/>
            <person name="Ezra D."/>
            <person name="Gonzalez J."/>
            <person name="Henrissat B."/>
            <person name="Kuo A."/>
            <person name="Liang C."/>
            <person name="Lipzen A."/>
            <person name="Lutzoni F."/>
            <person name="Magnuson J."/>
            <person name="Mondo S."/>
            <person name="Nolan M."/>
            <person name="Ohm R."/>
            <person name="Pangilinan J."/>
            <person name="Park H.-J."/>
            <person name="Ramirez L."/>
            <person name="Alfaro M."/>
            <person name="Sun H."/>
            <person name="Tritt A."/>
            <person name="Yoshinaga Y."/>
            <person name="Zwiers L.-H."/>
            <person name="Turgeon B."/>
            <person name="Goodwin S."/>
            <person name="Spatafora J."/>
            <person name="Crous P."/>
            <person name="Grigoriev I."/>
        </authorList>
    </citation>
    <scope>NUCLEOTIDE SEQUENCE</scope>
    <source>
        <strain evidence="2">CBS 115976</strain>
    </source>
</reference>
<protein>
    <recommendedName>
        <fullName evidence="4">Lytic polysaccharide monooxygenase</fullName>
    </recommendedName>
</protein>
<accession>A0A6A6TYD3</accession>
<organism evidence="2 3">
    <name type="scientific">Microthyrium microscopicum</name>
    <dbReference type="NCBI Taxonomy" id="703497"/>
    <lineage>
        <taxon>Eukaryota</taxon>
        <taxon>Fungi</taxon>
        <taxon>Dikarya</taxon>
        <taxon>Ascomycota</taxon>
        <taxon>Pezizomycotina</taxon>
        <taxon>Dothideomycetes</taxon>
        <taxon>Dothideomycetes incertae sedis</taxon>
        <taxon>Microthyriales</taxon>
        <taxon>Microthyriaceae</taxon>
        <taxon>Microthyrium</taxon>
    </lineage>
</organism>
<feature type="compositionally biased region" description="Pro residues" evidence="1">
    <location>
        <begin position="189"/>
        <end position="200"/>
    </location>
</feature>
<evidence type="ECO:0008006" key="4">
    <source>
        <dbReference type="Google" id="ProtNLM"/>
    </source>
</evidence>
<evidence type="ECO:0000313" key="3">
    <source>
        <dbReference type="Proteomes" id="UP000799302"/>
    </source>
</evidence>
<dbReference type="AlphaFoldDB" id="A0A6A6TYD3"/>
<gene>
    <name evidence="2" type="ORF">BT63DRAFT_109468</name>
</gene>
<feature type="region of interest" description="Disordered" evidence="1">
    <location>
        <begin position="180"/>
        <end position="205"/>
    </location>
</feature>
<proteinExistence type="predicted"/>